<dbReference type="InterPro" id="IPR028098">
    <property type="entry name" value="Glyco_trans_4-like_N"/>
</dbReference>
<dbReference type="PANTHER" id="PTHR45947">
    <property type="entry name" value="SULFOQUINOVOSYL TRANSFERASE SQD2"/>
    <property type="match status" value="1"/>
</dbReference>
<gene>
    <name evidence="3" type="ORF">FOB41_20720</name>
</gene>
<dbReference type="GO" id="GO:0016757">
    <property type="term" value="F:glycosyltransferase activity"/>
    <property type="evidence" value="ECO:0007669"/>
    <property type="project" value="InterPro"/>
</dbReference>
<evidence type="ECO:0000259" key="2">
    <source>
        <dbReference type="Pfam" id="PF13579"/>
    </source>
</evidence>
<dbReference type="InterPro" id="IPR050194">
    <property type="entry name" value="Glycosyltransferase_grp1"/>
</dbReference>
<dbReference type="Proteomes" id="UP000500870">
    <property type="component" value="Chromosome 3"/>
</dbReference>
<dbReference type="RefSeq" id="WP_037092746.1">
    <property type="nucleotide sequence ID" value="NZ_CP048585.1"/>
</dbReference>
<organism evidence="3 4">
    <name type="scientific">Agrobacterium pusense</name>
    <dbReference type="NCBI Taxonomy" id="648995"/>
    <lineage>
        <taxon>Bacteria</taxon>
        <taxon>Pseudomonadati</taxon>
        <taxon>Pseudomonadota</taxon>
        <taxon>Alphaproteobacteria</taxon>
        <taxon>Hyphomicrobiales</taxon>
        <taxon>Rhizobiaceae</taxon>
        <taxon>Rhizobium/Agrobacterium group</taxon>
        <taxon>Agrobacterium</taxon>
    </lineage>
</organism>
<evidence type="ECO:0000313" key="3">
    <source>
        <dbReference type="EMBL" id="QIX23592.1"/>
    </source>
</evidence>
<feature type="domain" description="Glycosyltransferase subfamily 4-like N-terminal" evidence="2">
    <location>
        <begin position="16"/>
        <end position="201"/>
    </location>
</feature>
<proteinExistence type="predicted"/>
<sequence length="401" mass="44419">MRILQVTSLFSPDRVGGAEIFVEDLARGLAGKGHTIAVAAISRERQTAELRDGFAIHRLGHTTPFFIGDWERQSEWKRKYYKVAVQIDPRLVQRLARVIEDFRPDVVNTHSLSELTPLIWPMIGRRGIPLVHSLHDFTSMCTNGSLFHEGHICDGRSKKCRAFSCLHRRCQGAVDAVTGVGSDILKRHLEAGFFTHVPENRRAIIWNAIAQPESLNPRKARVAGEPLVFGYLGRIEEPKGADLLIDAMRLLPPQGWRMTMAGRAPGGIETYKRKASGLPVDFPGYVEADSFFAGIDCLVVPPLWPEAFGRTVAEAILRGVPVIGANLAGVAEQIGRDRPDRLFAPGNANELAARMIEAMKNPAVLTELAQTRERISQGVAPERVISAYEKLYADLRRPITA</sequence>
<dbReference type="AlphaFoldDB" id="A0A6H0ZRY5"/>
<dbReference type="InterPro" id="IPR001296">
    <property type="entry name" value="Glyco_trans_1"/>
</dbReference>
<keyword evidence="3" id="KW-0808">Transferase</keyword>
<feature type="domain" description="Glycosyl transferase family 1" evidence="1">
    <location>
        <begin position="218"/>
        <end position="371"/>
    </location>
</feature>
<evidence type="ECO:0000259" key="1">
    <source>
        <dbReference type="Pfam" id="PF00534"/>
    </source>
</evidence>
<protein>
    <submittedName>
        <fullName evidence="3">Glycosyltransferase family 4 protein</fullName>
    </submittedName>
</protein>
<reference evidence="3 4" key="1">
    <citation type="submission" date="2020-04" db="EMBL/GenBank/DDBJ databases">
        <title>FDA dAtabase for Regulatory Grade micrObial Sequences (FDA-ARGOS): Supporting development and validation of Infectious Disease Dx tests.</title>
        <authorList>
            <person name="Sciortino C."/>
            <person name="Tallon L."/>
            <person name="Sadzewicz L."/>
            <person name="Vavikolanu K."/>
            <person name="Mehta A."/>
            <person name="Aluvathingal J."/>
            <person name="Nadendla S."/>
            <person name="Nandy P."/>
            <person name="Geyer C."/>
            <person name="Yan Y."/>
            <person name="Sichtig H."/>
        </authorList>
    </citation>
    <scope>NUCLEOTIDE SEQUENCE [LARGE SCALE GENOMIC DNA]</scope>
    <source>
        <strain evidence="3 4">FDAARGOS_633</strain>
    </source>
</reference>
<dbReference type="EMBL" id="CP050899">
    <property type="protein sequence ID" value="QIX23592.1"/>
    <property type="molecule type" value="Genomic_DNA"/>
</dbReference>
<dbReference type="Pfam" id="PF00534">
    <property type="entry name" value="Glycos_transf_1"/>
    <property type="match status" value="1"/>
</dbReference>
<name>A0A6H0ZRY5_9HYPH</name>
<evidence type="ECO:0000313" key="4">
    <source>
        <dbReference type="Proteomes" id="UP000500870"/>
    </source>
</evidence>
<dbReference type="PANTHER" id="PTHR45947:SF3">
    <property type="entry name" value="SULFOQUINOVOSYL TRANSFERASE SQD2"/>
    <property type="match status" value="1"/>
</dbReference>
<dbReference type="Pfam" id="PF13579">
    <property type="entry name" value="Glyco_trans_4_4"/>
    <property type="match status" value="1"/>
</dbReference>
<dbReference type="Gene3D" id="3.40.50.2000">
    <property type="entry name" value="Glycogen Phosphorylase B"/>
    <property type="match status" value="2"/>
</dbReference>
<dbReference type="SUPFAM" id="SSF53756">
    <property type="entry name" value="UDP-Glycosyltransferase/glycogen phosphorylase"/>
    <property type="match status" value="1"/>
</dbReference>
<dbReference type="CDD" id="cd03823">
    <property type="entry name" value="GT4_ExpE7-like"/>
    <property type="match status" value="1"/>
</dbReference>
<accession>A0A6H0ZRY5</accession>